<reference evidence="1" key="1">
    <citation type="submission" date="2022-08" db="EMBL/GenBank/DDBJ databases">
        <authorList>
            <person name="Gutierrez-Valencia J."/>
        </authorList>
    </citation>
    <scope>NUCLEOTIDE SEQUENCE</scope>
</reference>
<accession>A0AAV0LLP3</accession>
<evidence type="ECO:0000313" key="4">
    <source>
        <dbReference type="Proteomes" id="UP001154282"/>
    </source>
</evidence>
<dbReference type="Proteomes" id="UP001154282">
    <property type="component" value="Unassembled WGS sequence"/>
</dbReference>
<name>A0AAV0LLP3_9ROSI</name>
<comment type="caution">
    <text evidence="1">The sequence shown here is derived from an EMBL/GenBank/DDBJ whole genome shotgun (WGS) entry which is preliminary data.</text>
</comment>
<evidence type="ECO:0000313" key="2">
    <source>
        <dbReference type="EMBL" id="CAI0460957.1"/>
    </source>
</evidence>
<organism evidence="1 4">
    <name type="scientific">Linum tenue</name>
    <dbReference type="NCBI Taxonomy" id="586396"/>
    <lineage>
        <taxon>Eukaryota</taxon>
        <taxon>Viridiplantae</taxon>
        <taxon>Streptophyta</taxon>
        <taxon>Embryophyta</taxon>
        <taxon>Tracheophyta</taxon>
        <taxon>Spermatophyta</taxon>
        <taxon>Magnoliopsida</taxon>
        <taxon>eudicotyledons</taxon>
        <taxon>Gunneridae</taxon>
        <taxon>Pentapetalae</taxon>
        <taxon>rosids</taxon>
        <taxon>fabids</taxon>
        <taxon>Malpighiales</taxon>
        <taxon>Linaceae</taxon>
        <taxon>Linum</taxon>
    </lineage>
</organism>
<proteinExistence type="predicted"/>
<gene>
    <name evidence="1" type="ORF">LITE_LOCUS24251</name>
    <name evidence="2" type="ORF">LITE_LOCUS34713</name>
    <name evidence="3" type="ORF">LITE_LOCUS49109</name>
</gene>
<evidence type="ECO:0000313" key="3">
    <source>
        <dbReference type="EMBL" id="CAI0559206.1"/>
    </source>
</evidence>
<protein>
    <submittedName>
        <fullName evidence="1">Uncharacterized protein</fullName>
    </submittedName>
</protein>
<dbReference type="EMBL" id="CAMGYJ010000006">
    <property type="protein sequence ID" value="CAI0434366.1"/>
    <property type="molecule type" value="Genomic_DNA"/>
</dbReference>
<dbReference type="EMBL" id="CAMGYJ010000011">
    <property type="protein sequence ID" value="CAI0559206.1"/>
    <property type="molecule type" value="Genomic_DNA"/>
</dbReference>
<sequence length="10" mass="1193">MEKGDLLFQL</sequence>
<evidence type="ECO:0000313" key="1">
    <source>
        <dbReference type="EMBL" id="CAI0434366.1"/>
    </source>
</evidence>
<dbReference type="EMBL" id="CAMGYJ010000008">
    <property type="protein sequence ID" value="CAI0460957.1"/>
    <property type="molecule type" value="Genomic_DNA"/>
</dbReference>
<keyword evidence="4" id="KW-1185">Reference proteome</keyword>